<dbReference type="Gene3D" id="3.30.70.380">
    <property type="entry name" value="Ferrodoxin-fold anticodon-binding domain"/>
    <property type="match status" value="1"/>
</dbReference>
<dbReference type="Gene3D" id="3.30.930.10">
    <property type="entry name" value="Bira Bifunctional Protein, Domain 2"/>
    <property type="match status" value="1"/>
</dbReference>
<dbReference type="SMART" id="SM00896">
    <property type="entry name" value="FDX-ACB"/>
    <property type="match status" value="1"/>
</dbReference>
<gene>
    <name evidence="12" type="ORF">GX888_01100</name>
</gene>
<dbReference type="InterPro" id="IPR005121">
    <property type="entry name" value="Fdx_antiC-bd"/>
</dbReference>
<evidence type="ECO:0000256" key="8">
    <source>
        <dbReference type="ARBA" id="ARBA00022917"/>
    </source>
</evidence>
<proteinExistence type="predicted"/>
<evidence type="ECO:0000256" key="5">
    <source>
        <dbReference type="ARBA" id="ARBA00022741"/>
    </source>
</evidence>
<dbReference type="PANTHER" id="PTHR10947">
    <property type="entry name" value="PHENYLALANYL-TRNA SYNTHETASE BETA CHAIN AND LEUCINE-RICH REPEAT-CONTAINING PROTEIN 47"/>
    <property type="match status" value="1"/>
</dbReference>
<evidence type="ECO:0000256" key="1">
    <source>
        <dbReference type="ARBA" id="ARBA00001946"/>
    </source>
</evidence>
<evidence type="ECO:0000256" key="7">
    <source>
        <dbReference type="ARBA" id="ARBA00022842"/>
    </source>
</evidence>
<organism evidence="12 13">
    <name type="scientific">Candidatus Dojkabacteria bacterium</name>
    <dbReference type="NCBI Taxonomy" id="2099670"/>
    <lineage>
        <taxon>Bacteria</taxon>
        <taxon>Candidatus Dojkabacteria</taxon>
    </lineage>
</organism>
<dbReference type="InterPro" id="IPR036690">
    <property type="entry name" value="Fdx_antiC-bd_sf"/>
</dbReference>
<dbReference type="InterPro" id="IPR009061">
    <property type="entry name" value="DNA-bd_dom_put_sf"/>
</dbReference>
<dbReference type="Gene3D" id="3.30.56.10">
    <property type="match status" value="1"/>
</dbReference>
<comment type="cofactor">
    <cofactor evidence="1">
        <name>Mg(2+)</name>
        <dbReference type="ChEBI" id="CHEBI:18420"/>
    </cofactor>
</comment>
<evidence type="ECO:0000256" key="4">
    <source>
        <dbReference type="ARBA" id="ARBA00022723"/>
    </source>
</evidence>
<dbReference type="InterPro" id="IPR045864">
    <property type="entry name" value="aa-tRNA-synth_II/BPL/LPL"/>
</dbReference>
<evidence type="ECO:0000256" key="2">
    <source>
        <dbReference type="ARBA" id="ARBA00012814"/>
    </source>
</evidence>
<dbReference type="GO" id="GO:0005524">
    <property type="term" value="F:ATP binding"/>
    <property type="evidence" value="ECO:0007669"/>
    <property type="project" value="UniProtKB-KW"/>
</dbReference>
<dbReference type="SUPFAM" id="SSF55681">
    <property type="entry name" value="Class II aaRS and biotin synthetases"/>
    <property type="match status" value="1"/>
</dbReference>
<keyword evidence="3" id="KW-0436">Ligase</keyword>
<feature type="domain" description="FDX-ACB" evidence="10">
    <location>
        <begin position="349"/>
        <end position="437"/>
    </location>
</feature>
<comment type="caution">
    <text evidence="12">The sequence shown here is derived from an EMBL/GenBank/DDBJ whole genome shotgun (WGS) entry which is preliminary data.</text>
</comment>
<dbReference type="GO" id="GO:0006432">
    <property type="term" value="P:phenylalanyl-tRNA aminoacylation"/>
    <property type="evidence" value="ECO:0007669"/>
    <property type="project" value="InterPro"/>
</dbReference>
<evidence type="ECO:0000259" key="10">
    <source>
        <dbReference type="PROSITE" id="PS51447"/>
    </source>
</evidence>
<feature type="non-terminal residue" evidence="12">
    <location>
        <position position="1"/>
    </location>
</feature>
<dbReference type="GO" id="GO:0003723">
    <property type="term" value="F:RNA binding"/>
    <property type="evidence" value="ECO:0007669"/>
    <property type="project" value="InterPro"/>
</dbReference>
<dbReference type="Pfam" id="PF17759">
    <property type="entry name" value="tRNA_synthFbeta"/>
    <property type="match status" value="1"/>
</dbReference>
<keyword evidence="9" id="KW-0030">Aminoacyl-tRNA synthetase</keyword>
<dbReference type="AlphaFoldDB" id="A0A847VCV4"/>
<reference evidence="12 13" key="1">
    <citation type="journal article" date="2020" name="Biotechnol. Biofuels">
        <title>New insights from the biogas microbiome by comprehensive genome-resolved metagenomics of nearly 1600 species originating from multiple anaerobic digesters.</title>
        <authorList>
            <person name="Campanaro S."/>
            <person name="Treu L."/>
            <person name="Rodriguez-R L.M."/>
            <person name="Kovalovszki A."/>
            <person name="Ziels R.M."/>
            <person name="Maus I."/>
            <person name="Zhu X."/>
            <person name="Kougias P.G."/>
            <person name="Basile A."/>
            <person name="Luo G."/>
            <person name="Schluter A."/>
            <person name="Konstantinidis K.T."/>
            <person name="Angelidaki I."/>
        </authorList>
    </citation>
    <scope>NUCLEOTIDE SEQUENCE [LARGE SCALE GENOMIC DNA]</scope>
    <source>
        <strain evidence="12">AS19jrsBPTG_9</strain>
    </source>
</reference>
<accession>A0A847VCV4</accession>
<keyword evidence="5" id="KW-0547">Nucleotide-binding</keyword>
<dbReference type="EC" id="6.1.1.20" evidence="2"/>
<dbReference type="GO" id="GO:0000287">
    <property type="term" value="F:magnesium ion binding"/>
    <property type="evidence" value="ECO:0007669"/>
    <property type="project" value="InterPro"/>
</dbReference>
<evidence type="ECO:0000256" key="6">
    <source>
        <dbReference type="ARBA" id="ARBA00022840"/>
    </source>
</evidence>
<dbReference type="GO" id="GO:0009328">
    <property type="term" value="C:phenylalanine-tRNA ligase complex"/>
    <property type="evidence" value="ECO:0007669"/>
    <property type="project" value="TreeGrafter"/>
</dbReference>
<evidence type="ECO:0000259" key="11">
    <source>
        <dbReference type="PROSITE" id="PS51483"/>
    </source>
</evidence>
<sequence length="437" mass="50824">LSIIQRAIKLVDELAKGEVASNIIDIYPEPLKSKSISFSTKTLNTVLGTDLNRKEIEDILSHIEYQIVSSQDEDEYITVIPPRFRTDIYIPEDIYEDIARIYGYENIELVLPKRDIKSPKVNSNIQIKETIRNILSNSGCVEIDTYSFTSIETIEKSKQDPNLAFHIKNALSPELSLMRTSLLSSMLEKAQYNIQKNISSLCMYEFNIPHQKKYLNNFLLPKEDWHLCLMFSTKEDIIEGNPYYQVKRYFEKITTKLNTDTLQYKLIADSSQLDLPVWVKNILPSFNHHSAVLIEYTREKKNTVLGVMGEIDSSVKDNFKLPSFTAAFEINLEELKKITKFNKRETRGSKYPAIYQDICFTLPKETKYEDLKNTVLDIVNSKRRVGHIECLDIYSKDKLSKNITLRVTIEHSEKTLTTKEYLKIKERIEERVKKTFV</sequence>
<protein>
    <recommendedName>
        <fullName evidence="2">phenylalanine--tRNA ligase</fullName>
        <ecNumber evidence="2">6.1.1.20</ecNumber>
    </recommendedName>
</protein>
<evidence type="ECO:0000256" key="3">
    <source>
        <dbReference type="ARBA" id="ARBA00022598"/>
    </source>
</evidence>
<dbReference type="PANTHER" id="PTHR10947:SF0">
    <property type="entry name" value="PHENYLALANINE--TRNA LIGASE BETA SUBUNIT"/>
    <property type="match status" value="1"/>
</dbReference>
<dbReference type="SMART" id="SM00874">
    <property type="entry name" value="B5"/>
    <property type="match status" value="1"/>
</dbReference>
<dbReference type="Proteomes" id="UP000564033">
    <property type="component" value="Unassembled WGS sequence"/>
</dbReference>
<dbReference type="SUPFAM" id="SSF46955">
    <property type="entry name" value="Putative DNA-binding domain"/>
    <property type="match status" value="1"/>
</dbReference>
<dbReference type="InterPro" id="IPR045060">
    <property type="entry name" value="Phe-tRNA-ligase_IIc_bsu"/>
</dbReference>
<dbReference type="InterPro" id="IPR041616">
    <property type="entry name" value="PheRS_beta_core"/>
</dbReference>
<dbReference type="PROSITE" id="PS51447">
    <property type="entry name" value="FDX_ACB"/>
    <property type="match status" value="1"/>
</dbReference>
<dbReference type="SUPFAM" id="SSF54991">
    <property type="entry name" value="Anticodon-binding domain of PheRS"/>
    <property type="match status" value="1"/>
</dbReference>
<feature type="domain" description="B5" evidence="11">
    <location>
        <begin position="31"/>
        <end position="109"/>
    </location>
</feature>
<dbReference type="InterPro" id="IPR005147">
    <property type="entry name" value="tRNA_synthase_B5-dom"/>
</dbReference>
<dbReference type="EMBL" id="JAAZIL010000029">
    <property type="protein sequence ID" value="NLZ24334.1"/>
    <property type="molecule type" value="Genomic_DNA"/>
</dbReference>
<keyword evidence="4" id="KW-0479">Metal-binding</keyword>
<dbReference type="PROSITE" id="PS51483">
    <property type="entry name" value="B5"/>
    <property type="match status" value="1"/>
</dbReference>
<evidence type="ECO:0000256" key="9">
    <source>
        <dbReference type="ARBA" id="ARBA00023146"/>
    </source>
</evidence>
<dbReference type="Pfam" id="PF03484">
    <property type="entry name" value="B5"/>
    <property type="match status" value="1"/>
</dbReference>
<keyword evidence="6" id="KW-0067">ATP-binding</keyword>
<name>A0A847VCV4_9BACT</name>
<keyword evidence="7" id="KW-0460">Magnesium</keyword>
<dbReference type="GO" id="GO:0004826">
    <property type="term" value="F:phenylalanine-tRNA ligase activity"/>
    <property type="evidence" value="ECO:0007669"/>
    <property type="project" value="UniProtKB-EC"/>
</dbReference>
<keyword evidence="8" id="KW-0648">Protein biosynthesis</keyword>
<evidence type="ECO:0000313" key="12">
    <source>
        <dbReference type="EMBL" id="NLZ24334.1"/>
    </source>
</evidence>
<evidence type="ECO:0000313" key="13">
    <source>
        <dbReference type="Proteomes" id="UP000564033"/>
    </source>
</evidence>
<dbReference type="Pfam" id="PF03147">
    <property type="entry name" value="FDX-ACB"/>
    <property type="match status" value="1"/>
</dbReference>